<comment type="caution">
    <text evidence="12">The sequence shown here is derived from an EMBL/GenBank/DDBJ whole genome shotgun (WGS) entry which is preliminary data.</text>
</comment>
<keyword evidence="6 9" id="KW-0418">Kinase</keyword>
<comment type="catalytic activity">
    <reaction evidence="9">
        <text>L-threonyl-[protein] + ATP = O-phospho-L-threonyl-[protein] + ADP + H(+)</text>
        <dbReference type="Rhea" id="RHEA:46608"/>
        <dbReference type="Rhea" id="RHEA-COMP:11060"/>
        <dbReference type="Rhea" id="RHEA-COMP:11605"/>
        <dbReference type="ChEBI" id="CHEBI:15378"/>
        <dbReference type="ChEBI" id="CHEBI:30013"/>
        <dbReference type="ChEBI" id="CHEBI:30616"/>
        <dbReference type="ChEBI" id="CHEBI:61977"/>
        <dbReference type="ChEBI" id="CHEBI:456216"/>
        <dbReference type="EC" id="2.7.11.21"/>
    </reaction>
</comment>
<dbReference type="PROSITE" id="PS50078">
    <property type="entry name" value="POLO_BOX"/>
    <property type="match status" value="2"/>
</dbReference>
<evidence type="ECO:0000256" key="1">
    <source>
        <dbReference type="ARBA" id="ARBA00011245"/>
    </source>
</evidence>
<evidence type="ECO:0000256" key="7">
    <source>
        <dbReference type="ARBA" id="ARBA00022840"/>
    </source>
</evidence>
<dbReference type="EMBL" id="MPUH01000843">
    <property type="protein sequence ID" value="OMJ73141.1"/>
    <property type="molecule type" value="Genomic_DNA"/>
</dbReference>
<evidence type="ECO:0000256" key="3">
    <source>
        <dbReference type="ARBA" id="ARBA00022679"/>
    </source>
</evidence>
<keyword evidence="4" id="KW-0677">Repeat</keyword>
<dbReference type="PROSITE" id="PS00107">
    <property type="entry name" value="PROTEIN_KINASE_ATP"/>
    <property type="match status" value="1"/>
</dbReference>
<dbReference type="FunFam" id="3.30.200.20:FF:000091">
    <property type="entry name" value="Serine/threonine-protein kinase PLK"/>
    <property type="match status" value="1"/>
</dbReference>
<dbReference type="InterPro" id="IPR008271">
    <property type="entry name" value="Ser/Thr_kinase_AS"/>
</dbReference>
<dbReference type="SMART" id="SM00220">
    <property type="entry name" value="S_TKc"/>
    <property type="match status" value="1"/>
</dbReference>
<proteinExistence type="inferred from homology"/>
<organism evidence="12 13">
    <name type="scientific">Stentor coeruleus</name>
    <dbReference type="NCBI Taxonomy" id="5963"/>
    <lineage>
        <taxon>Eukaryota</taxon>
        <taxon>Sar</taxon>
        <taxon>Alveolata</taxon>
        <taxon>Ciliophora</taxon>
        <taxon>Postciliodesmatophora</taxon>
        <taxon>Heterotrichea</taxon>
        <taxon>Heterotrichida</taxon>
        <taxon>Stentoridae</taxon>
        <taxon>Stentor</taxon>
    </lineage>
</organism>
<dbReference type="SUPFAM" id="SSF56112">
    <property type="entry name" value="Protein kinase-like (PK-like)"/>
    <property type="match status" value="1"/>
</dbReference>
<sequence length="537" mass="61860">MINSELPNLNIEEKIIKVNGDISSIFYSKGKELGKGGFAQVYELTNLETKFKFAAKIIKKSSLAEGRTLQKLMTEIKIHRSVHHKGIVKFNNFFEDSENIYILLELCNNGSLSEKLKRRRRLTELEAQNYLLQLHSIIKYLHSLKILHRDIKLSNLLLNEFMELKLGDFGLATKIEFEGERKRTICGTPNYIAPEVLSSKIGHSFEADIWSFGVVAYTLIIGKPPFESDDVKVMYMRIRTNLYAFPSNVPISSEARDLIEKILQTDPGNRLTLDQIAEHPFFNRNTIPKNLPLSTLCIPPSKNYLKKFEGFLDESKTRHDDVLSFRDEMCSLSLKTFTDHKELEQSPRNSLLHRLHICTSELKLESNIIHVTQWLDYSEKYGLGYKLSNGATGVSFNDQSQIIIYSNQKAHYYEKSHSPSLPNEFLFTNPPPELHKKLAILQQFTKHLKSKHPVLINPSPYVKKWFSNNIATIFQLSNKNTHIVFNDKIEILIQVPIKTIIFLEKNTQTTYMAKKILESGNEELIKRMRLAKNILSG</sequence>
<feature type="domain" description="Protein kinase" evidence="10">
    <location>
        <begin position="27"/>
        <end position="282"/>
    </location>
</feature>
<dbReference type="InterPro" id="IPR017441">
    <property type="entry name" value="Protein_kinase_ATP_BS"/>
</dbReference>
<dbReference type="GO" id="GO:0004674">
    <property type="term" value="F:protein serine/threonine kinase activity"/>
    <property type="evidence" value="ECO:0007669"/>
    <property type="project" value="UniProtKB-KW"/>
</dbReference>
<dbReference type="InterPro" id="IPR011009">
    <property type="entry name" value="Kinase-like_dom_sf"/>
</dbReference>
<evidence type="ECO:0000256" key="9">
    <source>
        <dbReference type="RuleBase" id="RU361162"/>
    </source>
</evidence>
<dbReference type="GO" id="GO:0005524">
    <property type="term" value="F:ATP binding"/>
    <property type="evidence" value="ECO:0007669"/>
    <property type="project" value="UniProtKB-UniRule"/>
</dbReference>
<accession>A0A1R2B8M9</accession>
<feature type="binding site" evidence="8">
    <location>
        <position position="60"/>
    </location>
    <ligand>
        <name>ATP</name>
        <dbReference type="ChEBI" id="CHEBI:30616"/>
    </ligand>
</feature>
<evidence type="ECO:0000259" key="11">
    <source>
        <dbReference type="PROSITE" id="PS50078"/>
    </source>
</evidence>
<feature type="domain" description="POLO box" evidence="11">
    <location>
        <begin position="370"/>
        <end position="450"/>
    </location>
</feature>
<evidence type="ECO:0000313" key="12">
    <source>
        <dbReference type="EMBL" id="OMJ73141.1"/>
    </source>
</evidence>
<dbReference type="GO" id="GO:0005634">
    <property type="term" value="C:nucleus"/>
    <property type="evidence" value="ECO:0007669"/>
    <property type="project" value="TreeGrafter"/>
</dbReference>
<dbReference type="InterPro" id="IPR000959">
    <property type="entry name" value="POLO_box_dom"/>
</dbReference>
<dbReference type="FunFam" id="1.10.510.10:FF:000571">
    <property type="entry name" value="Maternal embryonic leucine zipper kinase"/>
    <property type="match status" value="1"/>
</dbReference>
<keyword evidence="13" id="KW-1185">Reference proteome</keyword>
<dbReference type="PANTHER" id="PTHR24345">
    <property type="entry name" value="SERINE/THREONINE-PROTEIN KINASE PLK"/>
    <property type="match status" value="1"/>
</dbReference>
<name>A0A1R2B8M9_9CILI</name>
<evidence type="ECO:0000259" key="10">
    <source>
        <dbReference type="PROSITE" id="PS50011"/>
    </source>
</evidence>
<dbReference type="InterPro" id="IPR036947">
    <property type="entry name" value="POLO_box_dom_sf"/>
</dbReference>
<dbReference type="Gene3D" id="3.30.200.20">
    <property type="entry name" value="Phosphorylase Kinase, domain 1"/>
    <property type="match status" value="1"/>
</dbReference>
<keyword evidence="7 8" id="KW-0067">ATP-binding</keyword>
<keyword evidence="5 8" id="KW-0547">Nucleotide-binding</keyword>
<dbReference type="Gene3D" id="1.10.510.10">
    <property type="entry name" value="Transferase(Phosphotransferase) domain 1"/>
    <property type="match status" value="1"/>
</dbReference>
<dbReference type="Pfam" id="PF00069">
    <property type="entry name" value="Pkinase"/>
    <property type="match status" value="1"/>
</dbReference>
<dbReference type="InterPro" id="IPR000719">
    <property type="entry name" value="Prot_kinase_dom"/>
</dbReference>
<comment type="similarity">
    <text evidence="9">Belongs to the protein kinase superfamily. Ser/Thr protein kinase family. CDC5/Polo subfamily.</text>
</comment>
<protein>
    <recommendedName>
        <fullName evidence="9">Serine/threonine-protein kinase PLK</fullName>
        <ecNumber evidence="9">2.7.11.21</ecNumber>
    </recommendedName>
    <alternativeName>
        <fullName evidence="9">Polo-like kinase</fullName>
    </alternativeName>
</protein>
<keyword evidence="2 9" id="KW-0723">Serine/threonine-protein kinase</keyword>
<dbReference type="AlphaFoldDB" id="A0A1R2B8M9"/>
<evidence type="ECO:0000256" key="2">
    <source>
        <dbReference type="ARBA" id="ARBA00022527"/>
    </source>
</evidence>
<dbReference type="InterPro" id="IPR033701">
    <property type="entry name" value="POLO_box_1"/>
</dbReference>
<evidence type="ECO:0000256" key="8">
    <source>
        <dbReference type="PROSITE-ProRule" id="PRU10141"/>
    </source>
</evidence>
<evidence type="ECO:0000256" key="5">
    <source>
        <dbReference type="ARBA" id="ARBA00022741"/>
    </source>
</evidence>
<gene>
    <name evidence="12" type="ORF">SteCoe_28237</name>
</gene>
<dbReference type="EC" id="2.7.11.21" evidence="9"/>
<evidence type="ECO:0000313" key="13">
    <source>
        <dbReference type="Proteomes" id="UP000187209"/>
    </source>
</evidence>
<feature type="domain" description="POLO box" evidence="11">
    <location>
        <begin position="461"/>
        <end position="537"/>
    </location>
</feature>
<keyword evidence="3 9" id="KW-0808">Transferase</keyword>
<dbReference type="Gene3D" id="3.30.1120.30">
    <property type="entry name" value="POLO box domain"/>
    <property type="match status" value="2"/>
</dbReference>
<dbReference type="CDD" id="cd13118">
    <property type="entry name" value="POLO_box_1"/>
    <property type="match status" value="1"/>
</dbReference>
<reference evidence="12 13" key="1">
    <citation type="submission" date="2016-11" db="EMBL/GenBank/DDBJ databases">
        <title>The macronuclear genome of Stentor coeruleus: a giant cell with tiny introns.</title>
        <authorList>
            <person name="Slabodnick M."/>
            <person name="Ruby J.G."/>
            <person name="Reiff S.B."/>
            <person name="Swart E.C."/>
            <person name="Gosai S."/>
            <person name="Prabakaran S."/>
            <person name="Witkowska E."/>
            <person name="Larue G.E."/>
            <person name="Fisher S."/>
            <person name="Freeman R.M."/>
            <person name="Gunawardena J."/>
            <person name="Chu W."/>
            <person name="Stover N.A."/>
            <person name="Gregory B.D."/>
            <person name="Nowacki M."/>
            <person name="Derisi J."/>
            <person name="Roy S.W."/>
            <person name="Marshall W.F."/>
            <person name="Sood P."/>
        </authorList>
    </citation>
    <scope>NUCLEOTIDE SEQUENCE [LARGE SCALE GENOMIC DNA]</scope>
    <source>
        <strain evidence="12">WM001</strain>
    </source>
</reference>
<comment type="subunit">
    <text evidence="1">Monomer.</text>
</comment>
<dbReference type="Proteomes" id="UP000187209">
    <property type="component" value="Unassembled WGS sequence"/>
</dbReference>
<dbReference type="PANTHER" id="PTHR24345:SF0">
    <property type="entry name" value="CELL CYCLE SERINE_THREONINE-PROTEIN KINASE CDC5_MSD2"/>
    <property type="match status" value="1"/>
</dbReference>
<dbReference type="PROSITE" id="PS50011">
    <property type="entry name" value="PROTEIN_KINASE_DOM"/>
    <property type="match status" value="1"/>
</dbReference>
<dbReference type="SUPFAM" id="SSF82615">
    <property type="entry name" value="Polo-box domain"/>
    <property type="match status" value="2"/>
</dbReference>
<dbReference type="CDD" id="cd14099">
    <property type="entry name" value="STKc_PLK"/>
    <property type="match status" value="1"/>
</dbReference>
<evidence type="ECO:0000256" key="6">
    <source>
        <dbReference type="ARBA" id="ARBA00022777"/>
    </source>
</evidence>
<dbReference type="OrthoDB" id="408964at2759"/>
<evidence type="ECO:0000256" key="4">
    <source>
        <dbReference type="ARBA" id="ARBA00022737"/>
    </source>
</evidence>
<dbReference type="Pfam" id="PF00659">
    <property type="entry name" value="POLO_box"/>
    <property type="match status" value="1"/>
</dbReference>
<dbReference type="PROSITE" id="PS00108">
    <property type="entry name" value="PROTEIN_KINASE_ST"/>
    <property type="match status" value="1"/>
</dbReference>